<evidence type="ECO:0000313" key="1">
    <source>
        <dbReference type="EMBL" id="RXJ51097.1"/>
    </source>
</evidence>
<accession>A0A4Q0XKE5</accession>
<dbReference type="Proteomes" id="UP000289792">
    <property type="component" value="Unassembled WGS sequence"/>
</dbReference>
<dbReference type="RefSeq" id="WP_129016093.1">
    <property type="nucleotide sequence ID" value="NZ_SDDZ01000002.1"/>
</dbReference>
<dbReference type="OrthoDB" id="797022at2"/>
<keyword evidence="2" id="KW-1185">Reference proteome</keyword>
<gene>
    <name evidence="1" type="ORF">ESZ48_04260</name>
</gene>
<sequence length="217" mass="25499">MMRITEFKELIRNLPYDQHSFDVKRKNWIVPSQQQVIDSIFADKDVISLNRHHLHNSNFDLDTFILKTLMWGYPTRGRGNNLNNILKKRNFVFLIEILEDYRDNEVFIEKMESDIKQIRGLGLSTMTKFTNFLNTTINGNKALILDNRIIEAINKDCFIELEHLKGISISNGIKRYPEYLETINQLAKQIESEPEQIELFLFMFGRNLSELIGDNGK</sequence>
<dbReference type="InterPro" id="IPR048868">
    <property type="entry name" value="OGG-like_put"/>
</dbReference>
<organism evidence="1 2">
    <name type="scientific">Gelidibacter gilvus</name>
    <dbReference type="NCBI Taxonomy" id="59602"/>
    <lineage>
        <taxon>Bacteria</taxon>
        <taxon>Pseudomonadati</taxon>
        <taxon>Bacteroidota</taxon>
        <taxon>Flavobacteriia</taxon>
        <taxon>Flavobacteriales</taxon>
        <taxon>Flavobacteriaceae</taxon>
        <taxon>Gelidibacter</taxon>
    </lineage>
</organism>
<dbReference type="AlphaFoldDB" id="A0A4Q0XKE5"/>
<dbReference type="EMBL" id="SDDZ01000002">
    <property type="protein sequence ID" value="RXJ51097.1"/>
    <property type="molecule type" value="Genomic_DNA"/>
</dbReference>
<name>A0A4Q0XKE5_9FLAO</name>
<dbReference type="Pfam" id="PF21790">
    <property type="entry name" value="OGG"/>
    <property type="match status" value="1"/>
</dbReference>
<reference evidence="1 2" key="1">
    <citation type="submission" date="2019-01" db="EMBL/GenBank/DDBJ databases">
        <title>Genome sequence of the Antarctic species Gelidibacter gilvus ACAM 158(T).</title>
        <authorList>
            <person name="Bowman J.P."/>
        </authorList>
    </citation>
    <scope>NUCLEOTIDE SEQUENCE [LARGE SCALE GENOMIC DNA]</scope>
    <source>
        <strain evidence="1 2">IC158</strain>
    </source>
</reference>
<protein>
    <submittedName>
        <fullName evidence="1">Uncharacterized protein</fullName>
    </submittedName>
</protein>
<proteinExistence type="predicted"/>
<evidence type="ECO:0000313" key="2">
    <source>
        <dbReference type="Proteomes" id="UP000289792"/>
    </source>
</evidence>
<comment type="caution">
    <text evidence="1">The sequence shown here is derived from an EMBL/GenBank/DDBJ whole genome shotgun (WGS) entry which is preliminary data.</text>
</comment>